<sequence length="99" mass="11558">MILKICERLRYLDRLIKLKATGTPKELSQKLGITERAWYKYRDELIHDLGLPITYCTYHKSYIYTEEGCFEIGFRKLSNPAKEKIRGGASLELLNVSFP</sequence>
<name>A0ABT6Z6N0_9BACT</name>
<dbReference type="RefSeq" id="WP_283382594.1">
    <property type="nucleotide sequence ID" value="NZ_JASHIE010000012.1"/>
</dbReference>
<evidence type="ECO:0000313" key="1">
    <source>
        <dbReference type="EMBL" id="MDI9876236.1"/>
    </source>
</evidence>
<dbReference type="Proteomes" id="UP001225761">
    <property type="component" value="Unassembled WGS sequence"/>
</dbReference>
<evidence type="ECO:0008006" key="3">
    <source>
        <dbReference type="Google" id="ProtNLM"/>
    </source>
</evidence>
<accession>A0ABT6Z6N0</accession>
<gene>
    <name evidence="1" type="ORF">QM481_16990</name>
</gene>
<protein>
    <recommendedName>
        <fullName evidence="3">Helix-turn-helix type 11 domain-containing protein</fullName>
    </recommendedName>
</protein>
<organism evidence="1 2">
    <name type="scientific">Flectobacillus rivi</name>
    <dbReference type="NCBI Taxonomy" id="2984209"/>
    <lineage>
        <taxon>Bacteria</taxon>
        <taxon>Pseudomonadati</taxon>
        <taxon>Bacteroidota</taxon>
        <taxon>Cytophagia</taxon>
        <taxon>Cytophagales</taxon>
        <taxon>Flectobacillaceae</taxon>
        <taxon>Flectobacillus</taxon>
    </lineage>
</organism>
<proteinExistence type="predicted"/>
<dbReference type="EMBL" id="JASHIE010000012">
    <property type="protein sequence ID" value="MDI9876236.1"/>
    <property type="molecule type" value="Genomic_DNA"/>
</dbReference>
<evidence type="ECO:0000313" key="2">
    <source>
        <dbReference type="Proteomes" id="UP001225761"/>
    </source>
</evidence>
<keyword evidence="2" id="KW-1185">Reference proteome</keyword>
<reference evidence="1 2" key="1">
    <citation type="submission" date="2023-05" db="EMBL/GenBank/DDBJ databases">
        <title>Novel species of genus Flectobacillus isolated from stream in China.</title>
        <authorList>
            <person name="Lu H."/>
        </authorList>
    </citation>
    <scope>NUCLEOTIDE SEQUENCE [LARGE SCALE GENOMIC DNA]</scope>
    <source>
        <strain evidence="1 2">LFS242W</strain>
    </source>
</reference>
<comment type="caution">
    <text evidence="1">The sequence shown here is derived from an EMBL/GenBank/DDBJ whole genome shotgun (WGS) entry which is preliminary data.</text>
</comment>